<protein>
    <recommendedName>
        <fullName evidence="4">DUF4179 domain-containing protein</fullName>
    </recommendedName>
</protein>
<proteinExistence type="predicted"/>
<dbReference type="RefSeq" id="WP_180703082.1">
    <property type="nucleotide sequence ID" value="NZ_CAOWGD010000020.1"/>
</dbReference>
<name>A0A1V1HZI5_9FIRM</name>
<keyword evidence="1" id="KW-0812">Transmembrane</keyword>
<dbReference type="Proteomes" id="UP000245622">
    <property type="component" value="Chromosome 1"/>
</dbReference>
<accession>A0A1V1HZI5</accession>
<organism evidence="2 3">
    <name type="scientific">Romboutsia ilealis</name>
    <dbReference type="NCBI Taxonomy" id="1115758"/>
    <lineage>
        <taxon>Bacteria</taxon>
        <taxon>Bacillati</taxon>
        <taxon>Bacillota</taxon>
        <taxon>Clostridia</taxon>
        <taxon>Peptostreptococcales</taxon>
        <taxon>Peptostreptococcaceae</taxon>
        <taxon>Romboutsia</taxon>
    </lineage>
</organism>
<keyword evidence="1" id="KW-1133">Transmembrane helix</keyword>
<gene>
    <name evidence="2" type="ORF">CRIB_602</name>
</gene>
<keyword evidence="3" id="KW-1185">Reference proteome</keyword>
<evidence type="ECO:0008006" key="4">
    <source>
        <dbReference type="Google" id="ProtNLM"/>
    </source>
</evidence>
<evidence type="ECO:0000256" key="1">
    <source>
        <dbReference type="SAM" id="Phobius"/>
    </source>
</evidence>
<reference evidence="2 3" key="1">
    <citation type="submission" date="2014-04" db="EMBL/GenBank/DDBJ databases">
        <authorList>
            <person name="Hornung B.V."/>
        </authorList>
    </citation>
    <scope>NUCLEOTIDE SEQUENCE [LARGE SCALE GENOMIC DNA]</scope>
    <source>
        <strain evidence="2 3">CRIB</strain>
    </source>
</reference>
<evidence type="ECO:0000313" key="2">
    <source>
        <dbReference type="EMBL" id="CED93355.1"/>
    </source>
</evidence>
<evidence type="ECO:0000313" key="3">
    <source>
        <dbReference type="Proteomes" id="UP000245622"/>
    </source>
</evidence>
<dbReference type="AlphaFoldDB" id="A0A1V1HZI5"/>
<keyword evidence="1" id="KW-0472">Membrane</keyword>
<dbReference type="EMBL" id="LN555523">
    <property type="protein sequence ID" value="CED93355.1"/>
    <property type="molecule type" value="Genomic_DNA"/>
</dbReference>
<sequence>MEDKDLYEVIDELIKNELEKDINIREDEIFNKELDNNFKLDDEFKNRIKSKVKKSISNNKNDKYLRLKKLTIIASIACILTVFPLVVKAIVDKVYNYVDTTGQVIKSDSAVYKLDNPITKNKNNNTITLESFVLNTKDKTVNMKISGIGKIPKKDYTTIKIGDENIDTTSYGIGSSGNEWKYEISSNYNLNYSNENIEVSLDLGDKTNFKLNFSLIKSDAVSSYKDLGPSDTKDNIEIVSVVKEEGDLLDVNFISSIEEKNLQVMYYGNPYNYNEKTNTYDYEIILRDKKGKEVEGKIVQHGDRSNNFTFDTSNMEKPYKIIIPKITLAPYGVVQSSKAIKLPIPKNGETININKEVTIENNRDYGFNNENNSFKIKKIKRYDENIRVYLDFNKNNKAIKRRTLNIEIQGGLFGGSSEGCSMTFTQKNEDAILDIIDVTPKNINKRNIKIKFSDGEFVLYGPWEMEIK</sequence>
<feature type="transmembrane region" description="Helical" evidence="1">
    <location>
        <begin position="70"/>
        <end position="91"/>
    </location>
</feature>
<dbReference type="KEGG" id="ril:CRIB_602"/>
<dbReference type="GeneID" id="82204787"/>